<dbReference type="Gene3D" id="3.30.40.10">
    <property type="entry name" value="Zinc/RING finger domain, C3HC4 (zinc finger)"/>
    <property type="match status" value="1"/>
</dbReference>
<keyword evidence="2 4" id="KW-0863">Zinc-finger</keyword>
<dbReference type="OrthoDB" id="654191at2759"/>
<feature type="domain" description="B box-type" evidence="6">
    <location>
        <begin position="106"/>
        <end position="149"/>
    </location>
</feature>
<sequence length="350" mass="39439">MATALQSAFERISENHECSVCRGILRQPKLLHCAHTFCKSCLQQCHNWGNNGALNSKMLCPVCRQETVLPRSGVEGLKTNFELQSLLEEIFQLEIPSSNSSWQEGVKPSSCKTHKGEMLKLYCETCQTLACDICAGADHSDPEHVMIDTDTASKKYRESLKGLFPAFGQDIKYMKANIRRCTTIDKEYLNKIAEIRKVVQDKASEAIAKVRSEETRLLDEIKSHEEDHTERMHEQKRAVKRLLTRKQRSLKLAKDFAREAGDEEFLSFYPASCKGMKKLQDEHLQKPMGLHSVPVLLGSQGIATGANLGNVVVKDVWELHRELGKKGNGDPANTSRCHNVVQSCENVVIW</sequence>
<dbReference type="PROSITE" id="PS00518">
    <property type="entry name" value="ZF_RING_1"/>
    <property type="match status" value="1"/>
</dbReference>
<dbReference type="Proteomes" id="UP000887568">
    <property type="component" value="Unplaced"/>
</dbReference>
<accession>A0A914ALM4</accession>
<organism evidence="7 8">
    <name type="scientific">Patiria miniata</name>
    <name type="common">Bat star</name>
    <name type="synonym">Asterina miniata</name>
    <dbReference type="NCBI Taxonomy" id="46514"/>
    <lineage>
        <taxon>Eukaryota</taxon>
        <taxon>Metazoa</taxon>
        <taxon>Echinodermata</taxon>
        <taxon>Eleutherozoa</taxon>
        <taxon>Asterozoa</taxon>
        <taxon>Asteroidea</taxon>
        <taxon>Valvatacea</taxon>
        <taxon>Valvatida</taxon>
        <taxon>Asterinidae</taxon>
        <taxon>Patiria</taxon>
    </lineage>
</organism>
<dbReference type="GeneID" id="119735283"/>
<evidence type="ECO:0000256" key="2">
    <source>
        <dbReference type="ARBA" id="ARBA00022771"/>
    </source>
</evidence>
<dbReference type="PANTHER" id="PTHR25462:SF296">
    <property type="entry name" value="MEIOTIC P26, ISOFORM F"/>
    <property type="match status" value="1"/>
</dbReference>
<evidence type="ECO:0000313" key="8">
    <source>
        <dbReference type="Proteomes" id="UP000887568"/>
    </source>
</evidence>
<dbReference type="OMA" id="ANIRRCT"/>
<dbReference type="EnsemblMetazoa" id="XM_038208982.1">
    <property type="protein sequence ID" value="XP_038064910.1"/>
    <property type="gene ID" value="LOC119735283"/>
</dbReference>
<evidence type="ECO:0000259" key="5">
    <source>
        <dbReference type="PROSITE" id="PS50089"/>
    </source>
</evidence>
<dbReference type="InterPro" id="IPR047153">
    <property type="entry name" value="TRIM45/56/19-like"/>
</dbReference>
<keyword evidence="8" id="KW-1185">Reference proteome</keyword>
<dbReference type="SUPFAM" id="SSF57850">
    <property type="entry name" value="RING/U-box"/>
    <property type="match status" value="1"/>
</dbReference>
<dbReference type="GO" id="GO:0008270">
    <property type="term" value="F:zinc ion binding"/>
    <property type="evidence" value="ECO:0007669"/>
    <property type="project" value="UniProtKB-KW"/>
</dbReference>
<dbReference type="RefSeq" id="XP_038064910.1">
    <property type="nucleotide sequence ID" value="XM_038208982.1"/>
</dbReference>
<dbReference type="AlphaFoldDB" id="A0A914ALM4"/>
<dbReference type="InterPro" id="IPR027370">
    <property type="entry name" value="Znf-RING_euk"/>
</dbReference>
<dbReference type="InterPro" id="IPR017907">
    <property type="entry name" value="Znf_RING_CS"/>
</dbReference>
<dbReference type="SMART" id="SM00184">
    <property type="entry name" value="RING"/>
    <property type="match status" value="1"/>
</dbReference>
<dbReference type="InterPro" id="IPR001841">
    <property type="entry name" value="Znf_RING"/>
</dbReference>
<dbReference type="PROSITE" id="PS50089">
    <property type="entry name" value="ZF_RING_2"/>
    <property type="match status" value="1"/>
</dbReference>
<proteinExistence type="predicted"/>
<protein>
    <submittedName>
        <fullName evidence="7">Uncharacterized protein</fullName>
    </submittedName>
</protein>
<dbReference type="PANTHER" id="PTHR25462">
    <property type="entry name" value="BONUS, ISOFORM C-RELATED"/>
    <property type="match status" value="1"/>
</dbReference>
<dbReference type="Pfam" id="PF00643">
    <property type="entry name" value="zf-B_box"/>
    <property type="match status" value="1"/>
</dbReference>
<feature type="domain" description="RING-type" evidence="5">
    <location>
        <begin position="18"/>
        <end position="64"/>
    </location>
</feature>
<keyword evidence="3" id="KW-0862">Zinc</keyword>
<evidence type="ECO:0000256" key="3">
    <source>
        <dbReference type="ARBA" id="ARBA00022833"/>
    </source>
</evidence>
<name>A0A914ALM4_PATMI</name>
<dbReference type="InterPro" id="IPR000315">
    <property type="entry name" value="Znf_B-box"/>
</dbReference>
<evidence type="ECO:0000259" key="6">
    <source>
        <dbReference type="PROSITE" id="PS50119"/>
    </source>
</evidence>
<evidence type="ECO:0000256" key="1">
    <source>
        <dbReference type="ARBA" id="ARBA00022723"/>
    </source>
</evidence>
<dbReference type="InterPro" id="IPR013083">
    <property type="entry name" value="Znf_RING/FYVE/PHD"/>
</dbReference>
<dbReference type="Pfam" id="PF13445">
    <property type="entry name" value="zf-RING_UBOX"/>
    <property type="match status" value="1"/>
</dbReference>
<dbReference type="SMART" id="SM00336">
    <property type="entry name" value="BBOX"/>
    <property type="match status" value="1"/>
</dbReference>
<evidence type="ECO:0000313" key="7">
    <source>
        <dbReference type="EnsemblMetazoa" id="XP_038064910.1"/>
    </source>
</evidence>
<dbReference type="SUPFAM" id="SSF57845">
    <property type="entry name" value="B-box zinc-binding domain"/>
    <property type="match status" value="1"/>
</dbReference>
<dbReference type="Gene3D" id="3.30.160.60">
    <property type="entry name" value="Classic Zinc Finger"/>
    <property type="match status" value="1"/>
</dbReference>
<reference evidence="7" key="1">
    <citation type="submission" date="2022-11" db="UniProtKB">
        <authorList>
            <consortium name="EnsemblMetazoa"/>
        </authorList>
    </citation>
    <scope>IDENTIFICATION</scope>
</reference>
<keyword evidence="1" id="KW-0479">Metal-binding</keyword>
<evidence type="ECO:0000256" key="4">
    <source>
        <dbReference type="PROSITE-ProRule" id="PRU00024"/>
    </source>
</evidence>
<dbReference type="PROSITE" id="PS50119">
    <property type="entry name" value="ZF_BBOX"/>
    <property type="match status" value="1"/>
</dbReference>